<dbReference type="EMBL" id="JAKJXP020000014">
    <property type="protein sequence ID" value="KAK7755189.1"/>
    <property type="molecule type" value="Genomic_DNA"/>
</dbReference>
<sequence length="274" mass="29375">MPYRYPSMSDGMAICFTRPPDSTTCVLMISVMESYVFISSFAIPSSKPSSVTFTMQYLPSTGIRQVHGDGSTTFQRGPTLCLGYRDHQVQRACEGGHGEEGDHPGGIRLRATRKGGDGEPVDAAGCVEVDGGHQDSGIELEGVPPGKHLEVVRVDEKAAQSYGSVAAHGRVPLVVEVQDRKVRLAGTDELRVANNQRAVHTLMPARLQHDALAEAVVLLTAPPSVLQEHPLQFREPAQDDARCLASGMHVNTSGRPQGGVAAEGLIEIHAHKID</sequence>
<keyword evidence="2" id="KW-1185">Reference proteome</keyword>
<evidence type="ECO:0000313" key="2">
    <source>
        <dbReference type="Proteomes" id="UP001320420"/>
    </source>
</evidence>
<dbReference type="AlphaFoldDB" id="A0AAN9V5Z4"/>
<dbReference type="Proteomes" id="UP001320420">
    <property type="component" value="Unassembled WGS sequence"/>
</dbReference>
<accession>A0AAN9V5Z4</accession>
<protein>
    <submittedName>
        <fullName evidence="1">Uncharacterized protein</fullName>
    </submittedName>
</protein>
<reference evidence="1 2" key="1">
    <citation type="submission" date="2024-02" db="EMBL/GenBank/DDBJ databases">
        <title>De novo assembly and annotation of 12 fungi associated with fruit tree decline syndrome in Ontario, Canada.</title>
        <authorList>
            <person name="Sulman M."/>
            <person name="Ellouze W."/>
            <person name="Ilyukhin E."/>
        </authorList>
    </citation>
    <scope>NUCLEOTIDE SEQUENCE [LARGE SCALE GENOMIC DNA]</scope>
    <source>
        <strain evidence="1 2">M11/M66-122</strain>
    </source>
</reference>
<organism evidence="1 2">
    <name type="scientific">Diatrype stigma</name>
    <dbReference type="NCBI Taxonomy" id="117547"/>
    <lineage>
        <taxon>Eukaryota</taxon>
        <taxon>Fungi</taxon>
        <taxon>Dikarya</taxon>
        <taxon>Ascomycota</taxon>
        <taxon>Pezizomycotina</taxon>
        <taxon>Sordariomycetes</taxon>
        <taxon>Xylariomycetidae</taxon>
        <taxon>Xylariales</taxon>
        <taxon>Diatrypaceae</taxon>
        <taxon>Diatrype</taxon>
    </lineage>
</organism>
<comment type="caution">
    <text evidence="1">The sequence shown here is derived from an EMBL/GenBank/DDBJ whole genome shotgun (WGS) entry which is preliminary data.</text>
</comment>
<evidence type="ECO:0000313" key="1">
    <source>
        <dbReference type="EMBL" id="KAK7755189.1"/>
    </source>
</evidence>
<gene>
    <name evidence="1" type="ORF">SLS62_002694</name>
</gene>
<name>A0AAN9V5Z4_9PEZI</name>
<proteinExistence type="predicted"/>